<evidence type="ECO:0000313" key="3">
    <source>
        <dbReference type="Proteomes" id="UP000193689"/>
    </source>
</evidence>
<name>A0A1Y2E800_9PEZI</name>
<proteinExistence type="predicted"/>
<comment type="caution">
    <text evidence="2">The sequence shown here is derived from an EMBL/GenBank/DDBJ whole genome shotgun (WGS) entry which is preliminary data.</text>
</comment>
<organism evidence="2 3">
    <name type="scientific">Pseudomassariella vexata</name>
    <dbReference type="NCBI Taxonomy" id="1141098"/>
    <lineage>
        <taxon>Eukaryota</taxon>
        <taxon>Fungi</taxon>
        <taxon>Dikarya</taxon>
        <taxon>Ascomycota</taxon>
        <taxon>Pezizomycotina</taxon>
        <taxon>Sordariomycetes</taxon>
        <taxon>Xylariomycetidae</taxon>
        <taxon>Amphisphaeriales</taxon>
        <taxon>Pseudomassariaceae</taxon>
        <taxon>Pseudomassariella</taxon>
    </lineage>
</organism>
<keyword evidence="3" id="KW-1185">Reference proteome</keyword>
<evidence type="ECO:0000313" key="2">
    <source>
        <dbReference type="EMBL" id="ORY67691.1"/>
    </source>
</evidence>
<dbReference type="InParanoid" id="A0A1Y2E800"/>
<accession>A0A1Y2E800</accession>
<dbReference type="GeneID" id="63779822"/>
<evidence type="ECO:0000256" key="1">
    <source>
        <dbReference type="SAM" id="MobiDB-lite"/>
    </source>
</evidence>
<dbReference type="EMBL" id="MCFJ01000004">
    <property type="protein sequence ID" value="ORY67691.1"/>
    <property type="molecule type" value="Genomic_DNA"/>
</dbReference>
<reference evidence="2 3" key="1">
    <citation type="submission" date="2016-07" db="EMBL/GenBank/DDBJ databases">
        <title>Pervasive Adenine N6-methylation of Active Genes in Fungi.</title>
        <authorList>
            <consortium name="DOE Joint Genome Institute"/>
            <person name="Mondo S.J."/>
            <person name="Dannebaum R.O."/>
            <person name="Kuo R.C."/>
            <person name="Labutti K."/>
            <person name="Haridas S."/>
            <person name="Kuo A."/>
            <person name="Salamov A."/>
            <person name="Ahrendt S.R."/>
            <person name="Lipzen A."/>
            <person name="Sullivan W."/>
            <person name="Andreopoulos W.B."/>
            <person name="Clum A."/>
            <person name="Lindquist E."/>
            <person name="Daum C."/>
            <person name="Ramamoorthy G.K."/>
            <person name="Gryganskyi A."/>
            <person name="Culley D."/>
            <person name="Magnuson J.K."/>
            <person name="James T.Y."/>
            <person name="O'Malley M.A."/>
            <person name="Stajich J.E."/>
            <person name="Spatafora J.W."/>
            <person name="Visel A."/>
            <person name="Grigoriev I.V."/>
        </authorList>
    </citation>
    <scope>NUCLEOTIDE SEQUENCE [LARGE SCALE GENOMIC DNA]</scope>
    <source>
        <strain evidence="2 3">CBS 129021</strain>
    </source>
</reference>
<dbReference type="AlphaFoldDB" id="A0A1Y2E800"/>
<feature type="region of interest" description="Disordered" evidence="1">
    <location>
        <begin position="30"/>
        <end position="60"/>
    </location>
</feature>
<gene>
    <name evidence="2" type="ORF">BCR38DRAFT_483304</name>
</gene>
<protein>
    <submittedName>
        <fullName evidence="2">Uncharacterized protein</fullName>
    </submittedName>
</protein>
<dbReference type="Proteomes" id="UP000193689">
    <property type="component" value="Unassembled WGS sequence"/>
</dbReference>
<sequence>MSKAFLKAKEKYDAVINDAGRGDWSCRTNRIGASRRPSSGTYDMVNKIEHPPSRRGSTVSVKDKIKDMLNRPAY</sequence>
<dbReference type="RefSeq" id="XP_040718315.1">
    <property type="nucleotide sequence ID" value="XM_040863610.1"/>
</dbReference>
<dbReference type="OrthoDB" id="4624666at2759"/>